<dbReference type="InterPro" id="IPR046453">
    <property type="entry name" value="GpA_ATPase"/>
</dbReference>
<feature type="region of interest" description="Disordered" evidence="1">
    <location>
        <begin position="532"/>
        <end position="560"/>
    </location>
</feature>
<dbReference type="AlphaFoldDB" id="A0A1G7NF90"/>
<evidence type="ECO:0000259" key="3">
    <source>
        <dbReference type="Pfam" id="PF20454"/>
    </source>
</evidence>
<dbReference type="Pfam" id="PF20454">
    <property type="entry name" value="GpA_nuclease"/>
    <property type="match status" value="1"/>
</dbReference>
<sequence length="694" mass="78264">MIVGVASMTHTADAAAIRRDVASLIRPPRRVRVSDSVAESMYVVHGNGTKSLWDPNSAPYMAEPMDCMGSRLYDAVIFIGPARTGKTIGLIDGFVTYKIINDPADGLIVQISEEKAREYSKKRLERSFNASPEVAKRLSPRGHDNNVHDKTFRAGNYLAIKHPSKNVFASSDYQFVLLTDYDRMVQDVGGEGSGWILASKRTQSFGSTGMTLVETSPGRPIIDMDWETPADEPHRAPPTTGGLDLYNQGDRRRLYWQCPERRCRRWFQPIQEHFNMLSGRVFCPHCSAEVDPKAKRALNLGGRWVPEGCELTLEGELLGQRRDTRIASFWMEGPAAAYQTWASLVAKLTAAEETYNTTGSEKDLQSVTNVDWGRPYKSKVQVERRSSIGLMGRAEKVERRTVPRGVRFLTATVDVQAGKRRGFVVQVQGTGVNREKWIVDRFNITEDRGPKNDQEPRAIDPARHPEDWDLLTRDVLHRTYRLADDSGRRMPILALGVDTGGEKGDGDESVTSQAYNWYRGLRKHGLQARVSLLKGGSSDTANRVRRTEPDNTGRKNRHSGAKGDVPLYILGTNILKDTVAAMMDRERPGAWYLHTPDWLGRWWYDELTYEVRDPATGKWKKPGKKANEAFDLLAYDLALAIILGVEKINWDAPTPWATDWDKNPLIIHSDQQRPASPPATKRRRRSHMIRNRSV</sequence>
<dbReference type="Pfam" id="PF05876">
    <property type="entry name" value="GpA_ATPase"/>
    <property type="match status" value="1"/>
</dbReference>
<keyword evidence="5" id="KW-1185">Reference proteome</keyword>
<organism evidence="4 5">
    <name type="scientific">Onishia taeanensis</name>
    <dbReference type="NCBI Taxonomy" id="284577"/>
    <lineage>
        <taxon>Bacteria</taxon>
        <taxon>Pseudomonadati</taxon>
        <taxon>Pseudomonadota</taxon>
        <taxon>Gammaproteobacteria</taxon>
        <taxon>Oceanospirillales</taxon>
        <taxon>Halomonadaceae</taxon>
        <taxon>Onishia</taxon>
    </lineage>
</organism>
<dbReference type="STRING" id="284577.SAMN05216571_101402"/>
<dbReference type="Proteomes" id="UP000198641">
    <property type="component" value="Unassembled WGS sequence"/>
</dbReference>
<evidence type="ECO:0000313" key="5">
    <source>
        <dbReference type="Proteomes" id="UP000198641"/>
    </source>
</evidence>
<feature type="region of interest" description="Disordered" evidence="1">
    <location>
        <begin position="669"/>
        <end position="694"/>
    </location>
</feature>
<evidence type="ECO:0000259" key="2">
    <source>
        <dbReference type="Pfam" id="PF05876"/>
    </source>
</evidence>
<evidence type="ECO:0000313" key="4">
    <source>
        <dbReference type="EMBL" id="SDF72577.1"/>
    </source>
</evidence>
<dbReference type="PANTHER" id="PTHR34413">
    <property type="entry name" value="PROPHAGE TAIL FIBER ASSEMBLY PROTEIN HOMOLOG TFAE-RELATED-RELATED"/>
    <property type="match status" value="1"/>
</dbReference>
<feature type="compositionally biased region" description="Basic residues" evidence="1">
    <location>
        <begin position="680"/>
        <end position="694"/>
    </location>
</feature>
<feature type="domain" description="Terminase large subunit GpA endonuclease" evidence="3">
    <location>
        <begin position="326"/>
        <end position="650"/>
    </location>
</feature>
<dbReference type="PANTHER" id="PTHR34413:SF2">
    <property type="entry name" value="PROPHAGE TAIL FIBER ASSEMBLY PROTEIN HOMOLOG TFAE-RELATED"/>
    <property type="match status" value="1"/>
</dbReference>
<evidence type="ECO:0000256" key="1">
    <source>
        <dbReference type="SAM" id="MobiDB-lite"/>
    </source>
</evidence>
<dbReference type="EMBL" id="FNCI01000001">
    <property type="protein sequence ID" value="SDF72577.1"/>
    <property type="molecule type" value="Genomic_DNA"/>
</dbReference>
<dbReference type="GO" id="GO:0016887">
    <property type="term" value="F:ATP hydrolysis activity"/>
    <property type="evidence" value="ECO:0007669"/>
    <property type="project" value="InterPro"/>
</dbReference>
<dbReference type="GO" id="GO:0004519">
    <property type="term" value="F:endonuclease activity"/>
    <property type="evidence" value="ECO:0007669"/>
    <property type="project" value="InterPro"/>
</dbReference>
<gene>
    <name evidence="4" type="ORF">SAMN05216571_101402</name>
</gene>
<protein>
    <submittedName>
        <fullName evidence="4">Phage terminase, large subunit GpA</fullName>
    </submittedName>
</protein>
<dbReference type="InterPro" id="IPR051220">
    <property type="entry name" value="TFA_Chaperone"/>
</dbReference>
<feature type="domain" description="Phage terminase large subunit GpA ATPase" evidence="2">
    <location>
        <begin position="49"/>
        <end position="304"/>
    </location>
</feature>
<accession>A0A1G7NF90</accession>
<proteinExistence type="predicted"/>
<dbReference type="InterPro" id="IPR046454">
    <property type="entry name" value="GpA_endonuclease"/>
</dbReference>
<name>A0A1G7NF90_9GAMM</name>
<reference evidence="4 5" key="1">
    <citation type="submission" date="2016-10" db="EMBL/GenBank/DDBJ databases">
        <authorList>
            <person name="de Groot N.N."/>
        </authorList>
    </citation>
    <scope>NUCLEOTIDE SEQUENCE [LARGE SCALE GENOMIC DNA]</scope>
    <source>
        <strain evidence="4 5">BH539</strain>
    </source>
</reference>